<reference evidence="2" key="1">
    <citation type="submission" date="2022-07" db="EMBL/GenBank/DDBJ databases">
        <title>Fungi with potential for degradation of polypropylene.</title>
        <authorList>
            <person name="Gostincar C."/>
        </authorList>
    </citation>
    <scope>NUCLEOTIDE SEQUENCE</scope>
    <source>
        <strain evidence="2">EXF-13287</strain>
    </source>
</reference>
<keyword evidence="3" id="KW-1185">Reference proteome</keyword>
<name>A0AA38RRT3_9PEZI</name>
<evidence type="ECO:0000313" key="3">
    <source>
        <dbReference type="Proteomes" id="UP001174691"/>
    </source>
</evidence>
<dbReference type="PANTHER" id="PTHR47675">
    <property type="entry name" value="MOLYBDOPTERIN BINDING DOMAIN PROTEIN (AFU_ORTHOLOGUE AFUA_5G11210)"/>
    <property type="match status" value="1"/>
</dbReference>
<dbReference type="Gene3D" id="3.40.980.10">
    <property type="entry name" value="MoaB/Mog-like domain"/>
    <property type="match status" value="1"/>
</dbReference>
<dbReference type="GO" id="GO:0042726">
    <property type="term" value="P:flavin-containing compound metabolic process"/>
    <property type="evidence" value="ECO:0007669"/>
    <property type="project" value="TreeGrafter"/>
</dbReference>
<dbReference type="AlphaFoldDB" id="A0AA38RRT3"/>
<accession>A0AA38RRT3</accession>
<dbReference type="InterPro" id="IPR001453">
    <property type="entry name" value="MoaB/Mog_dom"/>
</dbReference>
<protein>
    <submittedName>
        <fullName evidence="2">Molybdopterin binding protein</fullName>
    </submittedName>
</protein>
<dbReference type="InterPro" id="IPR056596">
    <property type="entry name" value="FLAD1_M"/>
</dbReference>
<dbReference type="Proteomes" id="UP001174691">
    <property type="component" value="Unassembled WGS sequence"/>
</dbReference>
<dbReference type="CDD" id="cd00885">
    <property type="entry name" value="cinA"/>
    <property type="match status" value="1"/>
</dbReference>
<dbReference type="SUPFAM" id="SSF53218">
    <property type="entry name" value="Molybdenum cofactor biosynthesis proteins"/>
    <property type="match status" value="1"/>
</dbReference>
<feature type="domain" description="MoaB/Mog" evidence="1">
    <location>
        <begin position="18"/>
        <end position="198"/>
    </location>
</feature>
<evidence type="ECO:0000313" key="2">
    <source>
        <dbReference type="EMBL" id="KAJ9144799.1"/>
    </source>
</evidence>
<proteinExistence type="predicted"/>
<dbReference type="Pfam" id="PF00994">
    <property type="entry name" value="MoCF_biosynth"/>
    <property type="match status" value="1"/>
</dbReference>
<comment type="caution">
    <text evidence="2">The sequence shown here is derived from an EMBL/GenBank/DDBJ whole genome shotgun (WGS) entry which is preliminary data.</text>
</comment>
<dbReference type="InterPro" id="IPR036425">
    <property type="entry name" value="MoaB/Mog-like_dom_sf"/>
</dbReference>
<dbReference type="PANTHER" id="PTHR47675:SF1">
    <property type="entry name" value="MOLYBDOPTERIN BINDING DOMAIN PROTEIN (AFU_ORTHOLOGUE AFUA_5G11210)"/>
    <property type="match status" value="1"/>
</dbReference>
<dbReference type="Pfam" id="PF24102">
    <property type="entry name" value="FLAD1_M"/>
    <property type="match status" value="1"/>
</dbReference>
<organism evidence="2 3">
    <name type="scientific">Coniochaeta hoffmannii</name>
    <dbReference type="NCBI Taxonomy" id="91930"/>
    <lineage>
        <taxon>Eukaryota</taxon>
        <taxon>Fungi</taxon>
        <taxon>Dikarya</taxon>
        <taxon>Ascomycota</taxon>
        <taxon>Pezizomycotina</taxon>
        <taxon>Sordariomycetes</taxon>
        <taxon>Sordariomycetidae</taxon>
        <taxon>Coniochaetales</taxon>
        <taxon>Coniochaetaceae</taxon>
        <taxon>Coniochaeta</taxon>
    </lineage>
</organism>
<dbReference type="EMBL" id="JANBVN010000096">
    <property type="protein sequence ID" value="KAJ9144799.1"/>
    <property type="molecule type" value="Genomic_DNA"/>
</dbReference>
<evidence type="ECO:0000259" key="1">
    <source>
        <dbReference type="SMART" id="SM00852"/>
    </source>
</evidence>
<gene>
    <name evidence="2" type="ORF">NKR19_g6337</name>
</gene>
<dbReference type="SMART" id="SM00852">
    <property type="entry name" value="MoCF_biosynth"/>
    <property type="match status" value="1"/>
</dbReference>
<dbReference type="GO" id="GO:0047884">
    <property type="term" value="F:FAD diphosphatase activity"/>
    <property type="evidence" value="ECO:0007669"/>
    <property type="project" value="TreeGrafter"/>
</dbReference>
<sequence>MSGATADERNSRAIHTAACLIIGDEVLGGKTVDTNSAYMAKWCFSLGINLKRVEVIEDDEAEIIEAVRRMSDRYDFIVTSGGIGPTHDDITYQSIAKAFDLPLVLHQEAYERMKRISRPNSAQPNFSWDVDSPARKARLRMVELPIDESRDVKKQVLFPREELWVPVSVVNGNVHILPGIPRLFESLLDGLKPYVVPRLTDPGKGIFRAMISTPLPESAVAGYLTDLAARVQDKGVKVGSYPRWGKRTNTVTLVGKDRAFIESLVPEVVKNVEGRQVLVEGEGEDDEEKPDKLP</sequence>